<dbReference type="EMBL" id="BEZZ01241692">
    <property type="protein sequence ID" value="GCC48563.1"/>
    <property type="molecule type" value="Genomic_DNA"/>
</dbReference>
<feature type="non-terminal residue" evidence="1">
    <location>
        <position position="1"/>
    </location>
</feature>
<name>A0A401U107_CHIPU</name>
<proteinExistence type="predicted"/>
<accession>A0A401U107</accession>
<evidence type="ECO:0008006" key="3">
    <source>
        <dbReference type="Google" id="ProtNLM"/>
    </source>
</evidence>
<protein>
    <recommendedName>
        <fullName evidence="3">ABC transporter permease</fullName>
    </recommendedName>
</protein>
<comment type="caution">
    <text evidence="1">The sequence shown here is derived from an EMBL/GenBank/DDBJ whole genome shotgun (WGS) entry which is preliminary data.</text>
</comment>
<evidence type="ECO:0000313" key="2">
    <source>
        <dbReference type="Proteomes" id="UP000287033"/>
    </source>
</evidence>
<evidence type="ECO:0000313" key="1">
    <source>
        <dbReference type="EMBL" id="GCC48563.1"/>
    </source>
</evidence>
<gene>
    <name evidence="1" type="ORF">chiPu_0032620</name>
</gene>
<sequence>EDGRMVHDMYLFEVKKPSESKGRWDDYKLLATVPGDQAFQPLADSRCPLVKK</sequence>
<dbReference type="Proteomes" id="UP000287033">
    <property type="component" value="Unassembled WGS sequence"/>
</dbReference>
<dbReference type="AlphaFoldDB" id="A0A401U107"/>
<reference evidence="1 2" key="1">
    <citation type="journal article" date="2018" name="Nat. Ecol. Evol.">
        <title>Shark genomes provide insights into elasmobranch evolution and the origin of vertebrates.</title>
        <authorList>
            <person name="Hara Y"/>
            <person name="Yamaguchi K"/>
            <person name="Onimaru K"/>
            <person name="Kadota M"/>
            <person name="Koyanagi M"/>
            <person name="Keeley SD"/>
            <person name="Tatsumi K"/>
            <person name="Tanaka K"/>
            <person name="Motone F"/>
            <person name="Kageyama Y"/>
            <person name="Nozu R"/>
            <person name="Adachi N"/>
            <person name="Nishimura O"/>
            <person name="Nakagawa R"/>
            <person name="Tanegashima C"/>
            <person name="Kiyatake I"/>
            <person name="Matsumoto R"/>
            <person name="Murakumo K"/>
            <person name="Nishida K"/>
            <person name="Terakita A"/>
            <person name="Kuratani S"/>
            <person name="Sato K"/>
            <person name="Hyodo S Kuraku.S."/>
        </authorList>
    </citation>
    <scope>NUCLEOTIDE SEQUENCE [LARGE SCALE GENOMIC DNA]</scope>
</reference>
<organism evidence="1 2">
    <name type="scientific">Chiloscyllium punctatum</name>
    <name type="common">Brownbanded bambooshark</name>
    <name type="synonym">Hemiscyllium punctatum</name>
    <dbReference type="NCBI Taxonomy" id="137246"/>
    <lineage>
        <taxon>Eukaryota</taxon>
        <taxon>Metazoa</taxon>
        <taxon>Chordata</taxon>
        <taxon>Craniata</taxon>
        <taxon>Vertebrata</taxon>
        <taxon>Chondrichthyes</taxon>
        <taxon>Elasmobranchii</taxon>
        <taxon>Galeomorphii</taxon>
        <taxon>Galeoidea</taxon>
        <taxon>Orectolobiformes</taxon>
        <taxon>Hemiscylliidae</taxon>
        <taxon>Chiloscyllium</taxon>
    </lineage>
</organism>
<keyword evidence="2" id="KW-1185">Reference proteome</keyword>
<dbReference type="OrthoDB" id="10627516at2759"/>